<accession>A0A9W9XJQ6</accession>
<protein>
    <submittedName>
        <fullName evidence="2">Uncharacterized protein</fullName>
    </submittedName>
</protein>
<dbReference type="OrthoDB" id="4368392at2759"/>
<keyword evidence="3" id="KW-1185">Reference proteome</keyword>
<evidence type="ECO:0000313" key="3">
    <source>
        <dbReference type="Proteomes" id="UP001149954"/>
    </source>
</evidence>
<organism evidence="2 3">
    <name type="scientific">Penicillium fimorum</name>
    <dbReference type="NCBI Taxonomy" id="1882269"/>
    <lineage>
        <taxon>Eukaryota</taxon>
        <taxon>Fungi</taxon>
        <taxon>Dikarya</taxon>
        <taxon>Ascomycota</taxon>
        <taxon>Pezizomycotina</taxon>
        <taxon>Eurotiomycetes</taxon>
        <taxon>Eurotiomycetidae</taxon>
        <taxon>Eurotiales</taxon>
        <taxon>Aspergillaceae</taxon>
        <taxon>Penicillium</taxon>
    </lineage>
</organism>
<name>A0A9W9XJQ6_9EURO</name>
<reference evidence="2" key="2">
    <citation type="journal article" date="2023" name="IMA Fungus">
        <title>Comparative genomic study of the Penicillium genus elucidates a diverse pangenome and 15 lateral gene transfer events.</title>
        <authorList>
            <person name="Petersen C."/>
            <person name="Sorensen T."/>
            <person name="Nielsen M.R."/>
            <person name="Sondergaard T.E."/>
            <person name="Sorensen J.L."/>
            <person name="Fitzpatrick D.A."/>
            <person name="Frisvad J.C."/>
            <person name="Nielsen K.L."/>
        </authorList>
    </citation>
    <scope>NUCLEOTIDE SEQUENCE</scope>
    <source>
        <strain evidence="2">IBT 29495</strain>
    </source>
</reference>
<dbReference type="AlphaFoldDB" id="A0A9W9XJQ6"/>
<proteinExistence type="predicted"/>
<sequence>MTPNLPSSNIEFIRDMILRKSLTTSQIADAAGCSARSITMRTNLRQFGVTKAPPIRAGRPRSITPPMLEAL</sequence>
<dbReference type="EMBL" id="JAPWDS010000006">
    <property type="protein sequence ID" value="KAJ5494253.1"/>
    <property type="molecule type" value="Genomic_DNA"/>
</dbReference>
<dbReference type="Proteomes" id="UP001149954">
    <property type="component" value="Unassembled WGS sequence"/>
</dbReference>
<comment type="caution">
    <text evidence="2">The sequence shown here is derived from an EMBL/GenBank/DDBJ whole genome shotgun (WGS) entry which is preliminary data.</text>
</comment>
<evidence type="ECO:0000256" key="1">
    <source>
        <dbReference type="SAM" id="MobiDB-lite"/>
    </source>
</evidence>
<reference evidence="2" key="1">
    <citation type="submission" date="2022-12" db="EMBL/GenBank/DDBJ databases">
        <authorList>
            <person name="Petersen C."/>
        </authorList>
    </citation>
    <scope>NUCLEOTIDE SEQUENCE</scope>
    <source>
        <strain evidence="2">IBT 29495</strain>
    </source>
</reference>
<gene>
    <name evidence="2" type="ORF">N7463_010340</name>
</gene>
<evidence type="ECO:0000313" key="2">
    <source>
        <dbReference type="EMBL" id="KAJ5494253.1"/>
    </source>
</evidence>
<feature type="region of interest" description="Disordered" evidence="1">
    <location>
        <begin position="51"/>
        <end position="71"/>
    </location>
</feature>